<evidence type="ECO:0000256" key="4">
    <source>
        <dbReference type="ARBA" id="ARBA00023136"/>
    </source>
</evidence>
<dbReference type="EMBL" id="DF967975">
    <property type="protein sequence ID" value="GAP19055.1"/>
    <property type="molecule type" value="Genomic_DNA"/>
</dbReference>
<evidence type="ECO:0000256" key="5">
    <source>
        <dbReference type="SAM" id="Phobius"/>
    </source>
</evidence>
<feature type="transmembrane region" description="Helical" evidence="5">
    <location>
        <begin position="142"/>
        <end position="170"/>
    </location>
</feature>
<dbReference type="RefSeq" id="WP_062419364.1">
    <property type="nucleotide sequence ID" value="NZ_BBXZ01000157.1"/>
</dbReference>
<keyword evidence="3 5" id="KW-1133">Transmembrane helix</keyword>
<evidence type="ECO:0000256" key="2">
    <source>
        <dbReference type="ARBA" id="ARBA00022692"/>
    </source>
</evidence>
<evidence type="ECO:0000313" key="6">
    <source>
        <dbReference type="EMBL" id="GAP19055.1"/>
    </source>
</evidence>
<dbReference type="STRING" id="229921.ADN01_16645"/>
<proteinExistence type="predicted"/>
<dbReference type="GO" id="GO:0032259">
    <property type="term" value="P:methylation"/>
    <property type="evidence" value="ECO:0007669"/>
    <property type="project" value="UniProtKB-KW"/>
</dbReference>
<keyword evidence="8" id="KW-1185">Reference proteome</keyword>
<gene>
    <name evidence="7" type="ORF">ADN01_16645</name>
    <name evidence="6" type="ORF">LSAC_02953</name>
</gene>
<comment type="subcellular location">
    <subcellularLocation>
        <location evidence="1">Endomembrane system</location>
        <topology evidence="1">Multi-pass membrane protein</topology>
    </subcellularLocation>
</comment>
<dbReference type="GO" id="GO:0012505">
    <property type="term" value="C:endomembrane system"/>
    <property type="evidence" value="ECO:0007669"/>
    <property type="project" value="UniProtKB-SubCell"/>
</dbReference>
<feature type="transmembrane region" description="Helical" evidence="5">
    <location>
        <begin position="88"/>
        <end position="108"/>
    </location>
</feature>
<dbReference type="Pfam" id="PF04191">
    <property type="entry name" value="PEMT"/>
    <property type="match status" value="1"/>
</dbReference>
<dbReference type="OrthoDB" id="5471300at2"/>
<sequence>METTQSHFGQWGYVIIWALLGAVFLLFTPFYKKSQRKPASVYLAFMVAMAFEMFGIPMSMYILAWVFGTSIPEGFFWGHTLVAQFGHLGMYIGTALALLGIVLVVLGWKEVYRRYWSRESGRGELITDGIYAYIRHPQYTGFLLITLGMLLDWATLPMLIMWPIMAVLYYRLARREEREMEAEFGPSYRQYMQRTSMFLPWPKSNPA</sequence>
<name>A0A0M8JRP7_9CHLR</name>
<dbReference type="AlphaFoldDB" id="A0A0M8JRP7"/>
<organism evidence="6">
    <name type="scientific">Levilinea saccharolytica</name>
    <dbReference type="NCBI Taxonomy" id="229921"/>
    <lineage>
        <taxon>Bacteria</taxon>
        <taxon>Bacillati</taxon>
        <taxon>Chloroflexota</taxon>
        <taxon>Anaerolineae</taxon>
        <taxon>Anaerolineales</taxon>
        <taxon>Anaerolineaceae</taxon>
        <taxon>Levilinea</taxon>
    </lineage>
</organism>
<dbReference type="Gene3D" id="1.20.120.1630">
    <property type="match status" value="1"/>
</dbReference>
<evidence type="ECO:0000256" key="1">
    <source>
        <dbReference type="ARBA" id="ARBA00004127"/>
    </source>
</evidence>
<keyword evidence="7" id="KW-0808">Transferase</keyword>
<feature type="transmembrane region" description="Helical" evidence="5">
    <location>
        <begin position="43"/>
        <end position="68"/>
    </location>
</feature>
<evidence type="ECO:0000313" key="8">
    <source>
        <dbReference type="Proteomes" id="UP000050501"/>
    </source>
</evidence>
<evidence type="ECO:0000313" key="7">
    <source>
        <dbReference type="EMBL" id="KPL76181.1"/>
    </source>
</evidence>
<dbReference type="Proteomes" id="UP000050501">
    <property type="component" value="Unassembled WGS sequence"/>
</dbReference>
<dbReference type="PANTHER" id="PTHR12714">
    <property type="entry name" value="PROTEIN-S ISOPRENYLCYSTEINE O-METHYLTRANSFERASE"/>
    <property type="match status" value="1"/>
</dbReference>
<accession>A0A0M8JRP7</accession>
<protein>
    <submittedName>
        <fullName evidence="7">Isoprenylcysteine carboxyl methyltransferase</fullName>
    </submittedName>
</protein>
<reference evidence="7 8" key="2">
    <citation type="submission" date="2015-07" db="EMBL/GenBank/DDBJ databases">
        <title>Genome sequence of Levilinea saccharolytica DSM 16555.</title>
        <authorList>
            <person name="Hemp J."/>
            <person name="Ward L.M."/>
            <person name="Pace L.A."/>
            <person name="Fischer W.W."/>
        </authorList>
    </citation>
    <scope>NUCLEOTIDE SEQUENCE [LARGE SCALE GENOMIC DNA]</scope>
    <source>
        <strain evidence="7 8">KIBI-1</strain>
    </source>
</reference>
<keyword evidence="7" id="KW-0489">Methyltransferase</keyword>
<keyword evidence="2 5" id="KW-0812">Transmembrane</keyword>
<dbReference type="InterPro" id="IPR007318">
    <property type="entry name" value="Phopholipid_MeTrfase"/>
</dbReference>
<dbReference type="EMBL" id="LGCM01000064">
    <property type="protein sequence ID" value="KPL76181.1"/>
    <property type="molecule type" value="Genomic_DNA"/>
</dbReference>
<dbReference type="GO" id="GO:0008168">
    <property type="term" value="F:methyltransferase activity"/>
    <property type="evidence" value="ECO:0007669"/>
    <property type="project" value="UniProtKB-KW"/>
</dbReference>
<dbReference type="PANTHER" id="PTHR12714:SF9">
    <property type="entry name" value="PROTEIN-S-ISOPRENYLCYSTEINE O-METHYLTRANSFERASE"/>
    <property type="match status" value="1"/>
</dbReference>
<reference evidence="6" key="1">
    <citation type="journal article" date="2015" name="Genome Announc.">
        <title>Draft Genome Sequences of Anaerolinea thermolimosa IMO-1, Bellilinea caldifistulae GOMI-1, Leptolinea tardivitalis YMTK-2, Levilinea saccharolytica KIBI-1, Longilinea arvoryzae KOME-1, Previously Described as Members of the Class Anaerolineae (Chloroflexi).</title>
        <authorList>
            <person name="Matsuura N."/>
            <person name="Tourlousse M.D."/>
            <person name="Ohashi A."/>
            <person name="Hugenholtz P."/>
            <person name="Sekiguchi Y."/>
        </authorList>
    </citation>
    <scope>NUCLEOTIDE SEQUENCE</scope>
    <source>
        <strain evidence="6">KIBI-1</strain>
    </source>
</reference>
<feature type="transmembrane region" description="Helical" evidence="5">
    <location>
        <begin position="12"/>
        <end position="31"/>
    </location>
</feature>
<evidence type="ECO:0000256" key="3">
    <source>
        <dbReference type="ARBA" id="ARBA00022989"/>
    </source>
</evidence>
<keyword evidence="4 5" id="KW-0472">Membrane</keyword>